<evidence type="ECO:0000313" key="5">
    <source>
        <dbReference type="Proteomes" id="UP000272193"/>
    </source>
</evidence>
<feature type="compositionally biased region" description="Basic and acidic residues" evidence="2">
    <location>
        <begin position="348"/>
        <end position="357"/>
    </location>
</feature>
<keyword evidence="1" id="KW-0233">DNA recombination</keyword>
<feature type="domain" description="Tyr recombinase" evidence="3">
    <location>
        <begin position="577"/>
        <end position="830"/>
    </location>
</feature>
<dbReference type="AlphaFoldDB" id="A0A3N4TWV6"/>
<dbReference type="Pfam" id="PF00589">
    <property type="entry name" value="Phage_integrase"/>
    <property type="match status" value="1"/>
</dbReference>
<gene>
    <name evidence="4" type="ORF">EDC62_2497</name>
</gene>
<comment type="caution">
    <text evidence="4">The sequence shown here is derived from an EMBL/GenBank/DDBJ whole genome shotgun (WGS) entry which is preliminary data.</text>
</comment>
<dbReference type="GO" id="GO:0003677">
    <property type="term" value="F:DNA binding"/>
    <property type="evidence" value="ECO:0007669"/>
    <property type="project" value="InterPro"/>
</dbReference>
<accession>A0A3N4TWV6</accession>
<dbReference type="EMBL" id="RKQL01000007">
    <property type="protein sequence ID" value="RPE63033.1"/>
    <property type="molecule type" value="Genomic_DNA"/>
</dbReference>
<proteinExistence type="predicted"/>
<evidence type="ECO:0000313" key="4">
    <source>
        <dbReference type="EMBL" id="RPE63033.1"/>
    </source>
</evidence>
<dbReference type="GO" id="GO:0015074">
    <property type="term" value="P:DNA integration"/>
    <property type="evidence" value="ECO:0007669"/>
    <property type="project" value="InterPro"/>
</dbReference>
<dbReference type="Gene3D" id="1.10.443.10">
    <property type="entry name" value="Intergrase catalytic core"/>
    <property type="match status" value="1"/>
</dbReference>
<feature type="region of interest" description="Disordered" evidence="2">
    <location>
        <begin position="431"/>
        <end position="467"/>
    </location>
</feature>
<reference evidence="4 5" key="1">
    <citation type="submission" date="2018-11" db="EMBL/GenBank/DDBJ databases">
        <title>Genomic Encyclopedia of Type Strains, Phase IV (KMG-IV): sequencing the most valuable type-strain genomes for metagenomic binning, comparative biology and taxonomic classification.</title>
        <authorList>
            <person name="Goeker M."/>
        </authorList>
    </citation>
    <scope>NUCLEOTIDE SEQUENCE [LARGE SCALE GENOMIC DNA]</scope>
    <source>
        <strain evidence="4 5">DSM 101684</strain>
    </source>
</reference>
<dbReference type="Proteomes" id="UP000272193">
    <property type="component" value="Unassembled WGS sequence"/>
</dbReference>
<organism evidence="4 5">
    <name type="scientific">Tibeticola sediminis</name>
    <dbReference type="NCBI Taxonomy" id="1917811"/>
    <lineage>
        <taxon>Bacteria</taxon>
        <taxon>Pseudomonadati</taxon>
        <taxon>Pseudomonadota</taxon>
        <taxon>Betaproteobacteria</taxon>
        <taxon>Burkholderiales</taxon>
        <taxon>Comamonadaceae</taxon>
        <taxon>Tibeticola</taxon>
    </lineage>
</organism>
<evidence type="ECO:0000256" key="2">
    <source>
        <dbReference type="SAM" id="MobiDB-lite"/>
    </source>
</evidence>
<dbReference type="GO" id="GO:0006310">
    <property type="term" value="P:DNA recombination"/>
    <property type="evidence" value="ECO:0007669"/>
    <property type="project" value="UniProtKB-KW"/>
</dbReference>
<feature type="region of interest" description="Disordered" evidence="2">
    <location>
        <begin position="872"/>
        <end position="896"/>
    </location>
</feature>
<dbReference type="PROSITE" id="PS51898">
    <property type="entry name" value="TYR_RECOMBINASE"/>
    <property type="match status" value="1"/>
</dbReference>
<dbReference type="InterPro" id="IPR002104">
    <property type="entry name" value="Integrase_catalytic"/>
</dbReference>
<keyword evidence="5" id="KW-1185">Reference proteome</keyword>
<dbReference type="SUPFAM" id="SSF56349">
    <property type="entry name" value="DNA breaking-rejoining enzymes"/>
    <property type="match status" value="1"/>
</dbReference>
<protein>
    <submittedName>
        <fullName evidence="4">Phage integrase family protein</fullName>
    </submittedName>
</protein>
<dbReference type="InterPro" id="IPR011010">
    <property type="entry name" value="DNA_brk_join_enz"/>
</dbReference>
<dbReference type="OrthoDB" id="9157643at2"/>
<dbReference type="InterPro" id="IPR013762">
    <property type="entry name" value="Integrase-like_cat_sf"/>
</dbReference>
<name>A0A3N4TWV6_9BURK</name>
<evidence type="ECO:0000256" key="1">
    <source>
        <dbReference type="ARBA" id="ARBA00023172"/>
    </source>
</evidence>
<dbReference type="CDD" id="cd00397">
    <property type="entry name" value="DNA_BRE_C"/>
    <property type="match status" value="1"/>
</dbReference>
<dbReference type="RefSeq" id="WP_124224132.1">
    <property type="nucleotide sequence ID" value="NZ_RKQL01000007.1"/>
</dbReference>
<evidence type="ECO:0000259" key="3">
    <source>
        <dbReference type="PROSITE" id="PS51898"/>
    </source>
</evidence>
<feature type="region of interest" description="Disordered" evidence="2">
    <location>
        <begin position="348"/>
        <end position="369"/>
    </location>
</feature>
<sequence>MSDSACPHPDPAAVPRAWERVARGCPPALQLELQALREWLASQPHALAQLLSGRPIVGLQRAALQDDSAAQALAQAVVLHVLGTRGSGPARVHAHSKAIKDAERWTRWLHDAHLALEAASPAVRALPRAQTPLLVPVRLPSSPFAPEHDERAAQVQRWRQAFIDRLVACAHAQPEQRPARMPATDPVLWQAALLLSAVFFGALLDPDKLRQWRVQAWHARLGHGPAGDVWVVFRHAYEGRGPLHLQRWLLDPVTRLLWLQRPSGAEPSLARPTIKNHALLDHARRWLGVPDLPTSLKELVSAARHWWHRHAPAAVLATTAREITNFDLHDASWQPLMGADAGEHAAVRDAADDDGRCAPDASSSPDGDDVVDRVALQHAWLAALRDALHASDREARVLALADAQAWVDDAHRPLLQWVVQVMQRRTAAAADTIGQGASTDQGEPALHARAAQQRPPPPSRQGRHSIPAYAPTGALQLAAELIVRDLWVRDPSNAATPDDPAPRSPEFVAEALAQIVLDGPSQKEVNAREWAVHDWLRYLAYDAALSAAFVRGSMRGVQRLVNEQLQDVRTLKAVDAELIDARTYREALAYLSRPPSHLQSTRRWQAARLLLVLGFRTGMRRQEMLGLRLCDVPGDTDLMLLVRPHARRRLKTPAATRAVPAGVLLDVEERRWLRQWLAQRRQECSLEPEPGQAYVFGVPGRDPDHPDGVLSHERLADLVIEALTAAQRQLGQQPRARLHHLRHAFATWMTLALYVPTHPELLELFAHDPPTQALLRRGARLRRWLLGVRPAGTRAIGYALARLLGHIAPEVSLVHYVHAQVFLQHAAVLRQARALRQALWVALTGLSQPTVSKHLARGGPRQLVQHVHGARQPLVEPRVDPAPLTSPPTSSRAPQPLRAPLPVCAGAAPVASALTVFAALSGAPVPEEVTPAQIEAWQRAVQRVELPWLRQALQPPLRSPCRHYREERWMGELSARLQHALGLSLDDNAAAMRAHLQRYRPSAQRSEVAFCGAPGDTDWSALRDDWMRYLRLLQRLQWPPEHLLVLLRRPVPTLMPPRLGDIPGLPPLVQLAPRWLLDAPVDFASLRSAAHHPTNANWVGIRLLDRPHAQGGQCFPWVTAVTMALALVGAVG</sequence>